<name>A0A2S3WC17_PSEPU</name>
<sequence>MTPNLNPAQTPQQRAGALIVPTGWPCCDLFREFPQINRWRFYEWAKHQRVLLERQGWVHEEPYDAFVRRITQELDL</sequence>
<dbReference type="AlphaFoldDB" id="A0A2S3WC17"/>
<dbReference type="RefSeq" id="WP_103436403.1">
    <property type="nucleotide sequence ID" value="NZ_MIND01000018.1"/>
</dbReference>
<accession>A0A2S3WC17</accession>
<protein>
    <submittedName>
        <fullName evidence="1">Uncharacterized protein</fullName>
    </submittedName>
</protein>
<dbReference type="EMBL" id="MIND01000018">
    <property type="protein sequence ID" value="POF88198.1"/>
    <property type="molecule type" value="Genomic_DNA"/>
</dbReference>
<proteinExistence type="predicted"/>
<comment type="caution">
    <text evidence="1">The sequence shown here is derived from an EMBL/GenBank/DDBJ whole genome shotgun (WGS) entry which is preliminary data.</text>
</comment>
<reference evidence="1 2" key="2">
    <citation type="submission" date="2018-03" db="EMBL/GenBank/DDBJ databases">
        <title>Draft genome of Pseudomonas putida strain KT-27.</title>
        <authorList>
            <person name="Yoshizawa S."/>
            <person name="Khan N.H."/>
            <person name="Nishimura M."/>
            <person name="Chiura H.X."/>
            <person name="Ogura Y."/>
            <person name="Hayashi T."/>
            <person name="Kogure K."/>
        </authorList>
    </citation>
    <scope>NUCLEOTIDE SEQUENCE [LARGE SCALE GENOMIC DNA]</scope>
    <source>
        <strain evidence="1 2">KT-27</strain>
    </source>
</reference>
<gene>
    <name evidence="1" type="ORF">BGP80_09535</name>
</gene>
<evidence type="ECO:0000313" key="2">
    <source>
        <dbReference type="Proteomes" id="UP000237194"/>
    </source>
</evidence>
<organism evidence="1 2">
    <name type="scientific">Pseudomonas putida</name>
    <name type="common">Arthrobacter siderocapsulatus</name>
    <dbReference type="NCBI Taxonomy" id="303"/>
    <lineage>
        <taxon>Bacteria</taxon>
        <taxon>Pseudomonadati</taxon>
        <taxon>Pseudomonadota</taxon>
        <taxon>Gammaproteobacteria</taxon>
        <taxon>Pseudomonadales</taxon>
        <taxon>Pseudomonadaceae</taxon>
        <taxon>Pseudomonas</taxon>
    </lineage>
</organism>
<dbReference type="Proteomes" id="UP000237194">
    <property type="component" value="Unassembled WGS sequence"/>
</dbReference>
<evidence type="ECO:0000313" key="1">
    <source>
        <dbReference type="EMBL" id="POF88198.1"/>
    </source>
</evidence>
<reference evidence="1 2" key="1">
    <citation type="submission" date="2016-08" db="EMBL/GenBank/DDBJ databases">
        <authorList>
            <person name="Seilhamer J.J."/>
        </authorList>
    </citation>
    <scope>NUCLEOTIDE SEQUENCE [LARGE SCALE GENOMIC DNA]</scope>
    <source>
        <strain evidence="1 2">KT-27</strain>
    </source>
</reference>